<evidence type="ECO:0000259" key="4">
    <source>
        <dbReference type="Pfam" id="PF01168"/>
    </source>
</evidence>
<dbReference type="EMBL" id="JAFIRA010000017">
    <property type="protein sequence ID" value="MCJ2542923.1"/>
    <property type="molecule type" value="Genomic_DNA"/>
</dbReference>
<dbReference type="PIRSF" id="PIRSF004848">
    <property type="entry name" value="YBL036c_PLPDEIII"/>
    <property type="match status" value="1"/>
</dbReference>
<dbReference type="CDD" id="cd00635">
    <property type="entry name" value="PLPDE_III_YBL036c_like"/>
    <property type="match status" value="1"/>
</dbReference>
<feature type="domain" description="Alanine racemase N-terminal" evidence="4">
    <location>
        <begin position="9"/>
        <end position="227"/>
    </location>
</feature>
<dbReference type="InterPro" id="IPR001608">
    <property type="entry name" value="Ala_racemase_N"/>
</dbReference>
<keyword evidence="6" id="KW-1185">Reference proteome</keyword>
<reference evidence="5" key="1">
    <citation type="submission" date="2021-02" db="EMBL/GenBank/DDBJ databases">
        <title>The CRISPR/cas machinery reduction and long-range gene transfer in the hot spring cyanobacterium Synechococcus.</title>
        <authorList>
            <person name="Dvorak P."/>
            <person name="Jahodarova E."/>
            <person name="Hasler P."/>
            <person name="Poulickova A."/>
        </authorList>
    </citation>
    <scope>NUCLEOTIDE SEQUENCE</scope>
    <source>
        <strain evidence="5">Rupite</strain>
    </source>
</reference>
<dbReference type="NCBIfam" id="TIGR00044">
    <property type="entry name" value="YggS family pyridoxal phosphate-dependent enzyme"/>
    <property type="match status" value="1"/>
</dbReference>
<keyword evidence="1 2" id="KW-0663">Pyridoxal phosphate</keyword>
<gene>
    <name evidence="5" type="ORF">JX360_08395</name>
</gene>
<comment type="function">
    <text evidence="2">Pyridoxal 5'-phosphate (PLP)-binding protein, which is involved in PLP homeostasis.</text>
</comment>
<protein>
    <recommendedName>
        <fullName evidence="2">Pyridoxal phosphate homeostasis protein</fullName>
        <shortName evidence="2">PLP homeostasis protein</shortName>
    </recommendedName>
</protein>
<proteinExistence type="inferred from homology"/>
<name>A0ABT0CAX5_THEVL</name>
<evidence type="ECO:0000313" key="6">
    <source>
        <dbReference type="Proteomes" id="UP000830835"/>
    </source>
</evidence>
<dbReference type="PANTHER" id="PTHR10146">
    <property type="entry name" value="PROLINE SYNTHETASE CO-TRANSCRIBED BACTERIAL HOMOLOG PROTEIN"/>
    <property type="match status" value="1"/>
</dbReference>
<comment type="similarity">
    <text evidence="2 3">Belongs to the pyridoxal phosphate-binding protein YggS/PROSC family.</text>
</comment>
<dbReference type="RefSeq" id="WP_244350203.1">
    <property type="nucleotide sequence ID" value="NZ_JAFIRA010000017.1"/>
</dbReference>
<evidence type="ECO:0000256" key="1">
    <source>
        <dbReference type="ARBA" id="ARBA00022898"/>
    </source>
</evidence>
<dbReference type="SUPFAM" id="SSF51419">
    <property type="entry name" value="PLP-binding barrel"/>
    <property type="match status" value="1"/>
</dbReference>
<accession>A0ABT0CAX5</accession>
<dbReference type="Proteomes" id="UP000830835">
    <property type="component" value="Unassembled WGS sequence"/>
</dbReference>
<dbReference type="HAMAP" id="MF_02087">
    <property type="entry name" value="PLP_homeostasis"/>
    <property type="match status" value="1"/>
</dbReference>
<dbReference type="InterPro" id="IPR029066">
    <property type="entry name" value="PLP-binding_barrel"/>
</dbReference>
<dbReference type="Gene3D" id="3.20.20.10">
    <property type="entry name" value="Alanine racemase"/>
    <property type="match status" value="1"/>
</dbReference>
<feature type="modified residue" description="N6-(pyridoxal phosphate)lysine" evidence="2">
    <location>
        <position position="35"/>
    </location>
</feature>
<organism evidence="5 6">
    <name type="scientific">Thermostichus vulcanus str. 'Rupite'</name>
    <dbReference type="NCBI Taxonomy" id="2813851"/>
    <lineage>
        <taxon>Bacteria</taxon>
        <taxon>Bacillati</taxon>
        <taxon>Cyanobacteriota</taxon>
        <taxon>Cyanophyceae</taxon>
        <taxon>Thermostichales</taxon>
        <taxon>Thermostichaceae</taxon>
        <taxon>Thermostichus</taxon>
    </lineage>
</organism>
<dbReference type="PANTHER" id="PTHR10146:SF14">
    <property type="entry name" value="PYRIDOXAL PHOSPHATE HOMEOSTASIS PROTEIN"/>
    <property type="match status" value="1"/>
</dbReference>
<dbReference type="InterPro" id="IPR011078">
    <property type="entry name" value="PyrdxlP_homeostasis"/>
</dbReference>
<dbReference type="Pfam" id="PF01168">
    <property type="entry name" value="Ala_racemase_N"/>
    <property type="match status" value="1"/>
</dbReference>
<evidence type="ECO:0000256" key="3">
    <source>
        <dbReference type="RuleBase" id="RU004514"/>
    </source>
</evidence>
<sequence length="234" mass="26125">MPLPTSPVDESLIHSRIQAVREQIPEHVEIMAVSKGYSADHIRAAYQAGIRHFGESRVQEAAQKQAQLQDLPDIIWHLIGHLQTNKVKPALKQFAWIDSVDSLRLAKLLNQKAWELHLSPKLCLQVKLAPDPNKSGWSISELLQSLPQLDQLLQVQISGLMTILPLGLDSETALELFRKLVELADHIQRSGYEHLNLQTLSMGMSEDYPLAVAAGSNLIRLGRALFAEADRKEG</sequence>
<comment type="caution">
    <text evidence="5">The sequence shown here is derived from an EMBL/GenBank/DDBJ whole genome shotgun (WGS) entry which is preliminary data.</text>
</comment>
<evidence type="ECO:0000313" key="5">
    <source>
        <dbReference type="EMBL" id="MCJ2542923.1"/>
    </source>
</evidence>
<evidence type="ECO:0000256" key="2">
    <source>
        <dbReference type="HAMAP-Rule" id="MF_02087"/>
    </source>
</evidence>